<dbReference type="Gene3D" id="1.20.5.4130">
    <property type="match status" value="1"/>
</dbReference>
<organism evidence="5 6">
    <name type="scientific">Lithocarpus litseifolius</name>
    <dbReference type="NCBI Taxonomy" id="425828"/>
    <lineage>
        <taxon>Eukaryota</taxon>
        <taxon>Viridiplantae</taxon>
        <taxon>Streptophyta</taxon>
        <taxon>Embryophyta</taxon>
        <taxon>Tracheophyta</taxon>
        <taxon>Spermatophyta</taxon>
        <taxon>Magnoliopsida</taxon>
        <taxon>eudicotyledons</taxon>
        <taxon>Gunneridae</taxon>
        <taxon>Pentapetalae</taxon>
        <taxon>rosids</taxon>
        <taxon>fabids</taxon>
        <taxon>Fagales</taxon>
        <taxon>Fagaceae</taxon>
        <taxon>Lithocarpus</taxon>
    </lineage>
</organism>
<gene>
    <name evidence="5" type="ORF">SO802_022402</name>
</gene>
<keyword evidence="6" id="KW-1185">Reference proteome</keyword>
<evidence type="ECO:0000256" key="3">
    <source>
        <dbReference type="ARBA" id="ARBA00022821"/>
    </source>
</evidence>
<dbReference type="Proteomes" id="UP001459277">
    <property type="component" value="Unassembled WGS sequence"/>
</dbReference>
<dbReference type="EMBL" id="JAZDWU010000007">
    <property type="protein sequence ID" value="KAK9997716.1"/>
    <property type="molecule type" value="Genomic_DNA"/>
</dbReference>
<dbReference type="GO" id="GO:0006952">
    <property type="term" value="P:defense response"/>
    <property type="evidence" value="ECO:0007669"/>
    <property type="project" value="UniProtKB-KW"/>
</dbReference>
<keyword evidence="2" id="KW-0547">Nucleotide-binding</keyword>
<evidence type="ECO:0000256" key="2">
    <source>
        <dbReference type="ARBA" id="ARBA00022741"/>
    </source>
</evidence>
<evidence type="ECO:0000256" key="1">
    <source>
        <dbReference type="ARBA" id="ARBA00022737"/>
    </source>
</evidence>
<evidence type="ECO:0000313" key="6">
    <source>
        <dbReference type="Proteomes" id="UP001459277"/>
    </source>
</evidence>
<reference evidence="5 6" key="1">
    <citation type="submission" date="2024-01" db="EMBL/GenBank/DDBJ databases">
        <title>A telomere-to-telomere, gap-free genome of sweet tea (Lithocarpus litseifolius).</title>
        <authorList>
            <person name="Zhou J."/>
        </authorList>
    </citation>
    <scope>NUCLEOTIDE SEQUENCE [LARGE SCALE GENOMIC DNA]</scope>
    <source>
        <strain evidence="5">Zhou-2022a</strain>
        <tissue evidence="5">Leaf</tissue>
    </source>
</reference>
<keyword evidence="1" id="KW-0677">Repeat</keyword>
<keyword evidence="3" id="KW-0611">Plant defense</keyword>
<protein>
    <recommendedName>
        <fullName evidence="4">Disease resistance N-terminal domain-containing protein</fullName>
    </recommendedName>
</protein>
<name>A0AAW2CHY5_9ROSI</name>
<accession>A0AAW2CHY5</accession>
<evidence type="ECO:0000313" key="5">
    <source>
        <dbReference type="EMBL" id="KAK9997716.1"/>
    </source>
</evidence>
<dbReference type="Pfam" id="PF18052">
    <property type="entry name" value="Rx_N"/>
    <property type="match status" value="1"/>
</dbReference>
<dbReference type="InterPro" id="IPR041118">
    <property type="entry name" value="Rx_N"/>
</dbReference>
<dbReference type="AlphaFoldDB" id="A0AAW2CHY5"/>
<sequence>MIKALTTGAGTENGLSSFQLFLCGLAARTYAKHVYFSPFWSNLVHFRPFSRIQSIGPLRYSCICFDGVYEYSNGVNKYVALVSVVVGKILKKVTILAGKQIGLAWGFKDELTRLRDSLTTIQAVLDDVERRQEGEEFVRLWLQRLNDAAFDVNGVLDDLAYEILCRKVEI</sequence>
<evidence type="ECO:0000259" key="4">
    <source>
        <dbReference type="Pfam" id="PF18052"/>
    </source>
</evidence>
<comment type="caution">
    <text evidence="5">The sequence shown here is derived from an EMBL/GenBank/DDBJ whole genome shotgun (WGS) entry which is preliminary data.</text>
</comment>
<dbReference type="GO" id="GO:0000166">
    <property type="term" value="F:nucleotide binding"/>
    <property type="evidence" value="ECO:0007669"/>
    <property type="project" value="UniProtKB-KW"/>
</dbReference>
<feature type="domain" description="Disease resistance N-terminal" evidence="4">
    <location>
        <begin position="85"/>
        <end position="168"/>
    </location>
</feature>
<proteinExistence type="predicted"/>